<feature type="chain" id="PRO_5002490357" evidence="2">
    <location>
        <begin position="25"/>
        <end position="265"/>
    </location>
</feature>
<dbReference type="Pfam" id="PF00497">
    <property type="entry name" value="SBP_bac_3"/>
    <property type="match status" value="1"/>
</dbReference>
<sequence length="265" mass="28370">MKYRSILTSLCISISLIGATAAHADALSDIKQRGTLRIAVPQDFAPFGSVGGDMSLHGLDIDTAGLIAKAMHVKLELVPVSSANRIAYLQTHKADLVISTLGKNAEREKVIDFSQAYSPFANSVFGWKEIKVTGPEDLAGKTVGVARSTFEDLQLTQTLPPSATIKRYDDNNGMIAAYMSGQVQVVGTGDFVANAIAEKHPPHPPVLKYVIHESGCYVGLNKGEPALLSAVNDALTAAKKDGSLNKIVEKWLHTPLPQTMATTFQ</sequence>
<dbReference type="CDD" id="cd01072">
    <property type="entry name" value="PBP2_SMa0082_like"/>
    <property type="match status" value="1"/>
</dbReference>
<evidence type="ECO:0000256" key="2">
    <source>
        <dbReference type="SAM" id="SignalP"/>
    </source>
</evidence>
<dbReference type="Proteomes" id="UP000033618">
    <property type="component" value="Unassembled WGS sequence"/>
</dbReference>
<dbReference type="STRING" id="28092.WM40_10595"/>
<feature type="signal peptide" evidence="2">
    <location>
        <begin position="1"/>
        <end position="24"/>
    </location>
</feature>
<comment type="caution">
    <text evidence="4">The sequence shown here is derived from an EMBL/GenBank/DDBJ whole genome shotgun (WGS) entry which is preliminary data.</text>
</comment>
<evidence type="ECO:0000256" key="1">
    <source>
        <dbReference type="ARBA" id="ARBA00022729"/>
    </source>
</evidence>
<accession>A0A0F5K0Z4</accession>
<protein>
    <submittedName>
        <fullName evidence="4">Amino acid ABC transporter substrate-binding protein</fullName>
    </submittedName>
</protein>
<dbReference type="InterPro" id="IPR001638">
    <property type="entry name" value="Solute-binding_3/MltF_N"/>
</dbReference>
<keyword evidence="1 2" id="KW-0732">Signal</keyword>
<dbReference type="Gene3D" id="3.40.190.10">
    <property type="entry name" value="Periplasmic binding protein-like II"/>
    <property type="match status" value="2"/>
</dbReference>
<dbReference type="OrthoDB" id="5363083at2"/>
<name>A0A0F5K0Z4_9BURK</name>
<dbReference type="PANTHER" id="PTHR35936:SF37">
    <property type="entry name" value="AMINO ACID ABC TRANSPORTER SUBSTRATE-BINDING PROTEIN"/>
    <property type="match status" value="1"/>
</dbReference>
<organism evidence="4 5">
    <name type="scientific">Robbsia andropogonis</name>
    <dbReference type="NCBI Taxonomy" id="28092"/>
    <lineage>
        <taxon>Bacteria</taxon>
        <taxon>Pseudomonadati</taxon>
        <taxon>Pseudomonadota</taxon>
        <taxon>Betaproteobacteria</taxon>
        <taxon>Burkholderiales</taxon>
        <taxon>Burkholderiaceae</taxon>
        <taxon>Robbsia</taxon>
    </lineage>
</organism>
<dbReference type="RefSeq" id="WP_024902311.1">
    <property type="nucleotide sequence ID" value="NZ_CADFGU010000001.1"/>
</dbReference>
<dbReference type="PANTHER" id="PTHR35936">
    <property type="entry name" value="MEMBRANE-BOUND LYTIC MUREIN TRANSGLYCOSYLASE F"/>
    <property type="match status" value="1"/>
</dbReference>
<gene>
    <name evidence="4" type="ORF">WM40_10595</name>
</gene>
<dbReference type="EMBL" id="LAQU01000009">
    <property type="protein sequence ID" value="KKB63585.1"/>
    <property type="molecule type" value="Genomic_DNA"/>
</dbReference>
<keyword evidence="5" id="KW-1185">Reference proteome</keyword>
<dbReference type="SMART" id="SM00062">
    <property type="entry name" value="PBPb"/>
    <property type="match status" value="1"/>
</dbReference>
<evidence type="ECO:0000259" key="3">
    <source>
        <dbReference type="SMART" id="SM00062"/>
    </source>
</evidence>
<reference evidence="4 5" key="1">
    <citation type="submission" date="2015-03" db="EMBL/GenBank/DDBJ databases">
        <title>Draft Genome Sequence of Burkholderia andropogonis type strain ICMP2807, isolated from Sorghum bicolor.</title>
        <authorList>
            <person name="Lopes-Santos L."/>
            <person name="Castro D.B."/>
            <person name="Ottoboni L.M."/>
            <person name="Park D."/>
            <person name="Weirc B.S."/>
            <person name="Destefano S.A."/>
        </authorList>
    </citation>
    <scope>NUCLEOTIDE SEQUENCE [LARGE SCALE GENOMIC DNA]</scope>
    <source>
        <strain evidence="4 5">ICMP2807</strain>
    </source>
</reference>
<evidence type="ECO:0000313" key="5">
    <source>
        <dbReference type="Proteomes" id="UP000033618"/>
    </source>
</evidence>
<feature type="domain" description="Solute-binding protein family 3/N-terminal" evidence="3">
    <location>
        <begin position="35"/>
        <end position="255"/>
    </location>
</feature>
<dbReference type="AlphaFoldDB" id="A0A0F5K0Z4"/>
<dbReference type="PATRIC" id="fig|28092.6.peg.2500"/>
<evidence type="ECO:0000313" key="4">
    <source>
        <dbReference type="EMBL" id="KKB63585.1"/>
    </source>
</evidence>
<proteinExistence type="predicted"/>
<dbReference type="SUPFAM" id="SSF53850">
    <property type="entry name" value="Periplasmic binding protein-like II"/>
    <property type="match status" value="1"/>
</dbReference>